<gene>
    <name evidence="2" type="ORF">FSP39_002451</name>
</gene>
<dbReference type="Proteomes" id="UP001186944">
    <property type="component" value="Unassembled WGS sequence"/>
</dbReference>
<evidence type="ECO:0000313" key="3">
    <source>
        <dbReference type="Proteomes" id="UP001186944"/>
    </source>
</evidence>
<dbReference type="AlphaFoldDB" id="A0AA88YHG9"/>
<dbReference type="EMBL" id="VSWD01000003">
    <property type="protein sequence ID" value="KAK3105640.1"/>
    <property type="molecule type" value="Genomic_DNA"/>
</dbReference>
<reference evidence="2" key="1">
    <citation type="submission" date="2019-08" db="EMBL/GenBank/DDBJ databases">
        <title>The improved chromosome-level genome for the pearl oyster Pinctada fucata martensii using PacBio sequencing and Hi-C.</title>
        <authorList>
            <person name="Zheng Z."/>
        </authorList>
    </citation>
    <scope>NUCLEOTIDE SEQUENCE</scope>
    <source>
        <strain evidence="2">ZZ-2019</strain>
        <tissue evidence="2">Adductor muscle</tissue>
    </source>
</reference>
<protein>
    <submittedName>
        <fullName evidence="2">Uncharacterized protein</fullName>
    </submittedName>
</protein>
<evidence type="ECO:0000313" key="2">
    <source>
        <dbReference type="EMBL" id="KAK3105640.1"/>
    </source>
</evidence>
<proteinExistence type="predicted"/>
<evidence type="ECO:0000256" key="1">
    <source>
        <dbReference type="SAM" id="MobiDB-lite"/>
    </source>
</evidence>
<sequence length="169" mass="19944">MKAHFGAEEELLRHDGSYLGRVAEWTDREMQLARLHEEILARREMNLSYSIAYIQSQRDRRKREDLVDVDKARQRNDKYLQDIVAKRNELHNESCNPPSPRLTTLQSNYWAMVKNMRPLWERSLEETIPLTNRSVSHKSVTIQESRSAIKGRQGSKVTIQKPKRKSKRT</sequence>
<dbReference type="InterPro" id="IPR028006">
    <property type="entry name" value="CEP15-like"/>
</dbReference>
<comment type="caution">
    <text evidence="2">The sequence shown here is derived from an EMBL/GenBank/DDBJ whole genome shotgun (WGS) entry which is preliminary data.</text>
</comment>
<dbReference type="PANTHER" id="PTHR14286:SF2">
    <property type="entry name" value="CENTROSOMAL PROTEIN 15 KDA"/>
    <property type="match status" value="1"/>
</dbReference>
<dbReference type="Pfam" id="PF15134">
    <property type="entry name" value="CEP15-like"/>
    <property type="match status" value="1"/>
</dbReference>
<organism evidence="2 3">
    <name type="scientific">Pinctada imbricata</name>
    <name type="common">Atlantic pearl-oyster</name>
    <name type="synonym">Pinctada martensii</name>
    <dbReference type="NCBI Taxonomy" id="66713"/>
    <lineage>
        <taxon>Eukaryota</taxon>
        <taxon>Metazoa</taxon>
        <taxon>Spiralia</taxon>
        <taxon>Lophotrochozoa</taxon>
        <taxon>Mollusca</taxon>
        <taxon>Bivalvia</taxon>
        <taxon>Autobranchia</taxon>
        <taxon>Pteriomorphia</taxon>
        <taxon>Pterioida</taxon>
        <taxon>Pterioidea</taxon>
        <taxon>Pteriidae</taxon>
        <taxon>Pinctada</taxon>
    </lineage>
</organism>
<dbReference type="PANTHER" id="PTHR14286">
    <property type="entry name" value="GENE, 49355-RELATED"/>
    <property type="match status" value="1"/>
</dbReference>
<keyword evidence="3" id="KW-1185">Reference proteome</keyword>
<feature type="region of interest" description="Disordered" evidence="1">
    <location>
        <begin position="135"/>
        <end position="169"/>
    </location>
</feature>
<feature type="compositionally biased region" description="Polar residues" evidence="1">
    <location>
        <begin position="135"/>
        <end position="146"/>
    </location>
</feature>
<accession>A0AA88YHG9</accession>
<name>A0AA88YHG9_PINIB</name>